<dbReference type="AlphaFoldDB" id="A0A016SJ93"/>
<gene>
    <name evidence="1" type="primary">Acey_s0215.g2349</name>
    <name evidence="1" type="ORF">Y032_0215g2349</name>
</gene>
<comment type="caution">
    <text evidence="1">The sequence shown here is derived from an EMBL/GenBank/DDBJ whole genome shotgun (WGS) entry which is preliminary data.</text>
</comment>
<proteinExistence type="predicted"/>
<protein>
    <submittedName>
        <fullName evidence="1">Uncharacterized protein</fullName>
    </submittedName>
</protein>
<accession>A0A016SJ93</accession>
<reference evidence="2" key="1">
    <citation type="journal article" date="2015" name="Nat. Genet.">
        <title>The genome and transcriptome of the zoonotic hookworm Ancylostoma ceylanicum identify infection-specific gene families.</title>
        <authorList>
            <person name="Schwarz E.M."/>
            <person name="Hu Y."/>
            <person name="Antoshechkin I."/>
            <person name="Miller M.M."/>
            <person name="Sternberg P.W."/>
            <person name="Aroian R.V."/>
        </authorList>
    </citation>
    <scope>NUCLEOTIDE SEQUENCE</scope>
    <source>
        <strain evidence="2">HY135</strain>
    </source>
</reference>
<dbReference type="EMBL" id="JARK01001551">
    <property type="protein sequence ID" value="EYB90695.1"/>
    <property type="molecule type" value="Genomic_DNA"/>
</dbReference>
<evidence type="ECO:0000313" key="2">
    <source>
        <dbReference type="Proteomes" id="UP000024635"/>
    </source>
</evidence>
<evidence type="ECO:0000313" key="1">
    <source>
        <dbReference type="EMBL" id="EYB90695.1"/>
    </source>
</evidence>
<dbReference type="Proteomes" id="UP000024635">
    <property type="component" value="Unassembled WGS sequence"/>
</dbReference>
<name>A0A016SJ93_9BILA</name>
<dbReference type="OrthoDB" id="5871767at2759"/>
<organism evidence="1 2">
    <name type="scientific">Ancylostoma ceylanicum</name>
    <dbReference type="NCBI Taxonomy" id="53326"/>
    <lineage>
        <taxon>Eukaryota</taxon>
        <taxon>Metazoa</taxon>
        <taxon>Ecdysozoa</taxon>
        <taxon>Nematoda</taxon>
        <taxon>Chromadorea</taxon>
        <taxon>Rhabditida</taxon>
        <taxon>Rhabditina</taxon>
        <taxon>Rhabditomorpha</taxon>
        <taxon>Strongyloidea</taxon>
        <taxon>Ancylostomatidae</taxon>
        <taxon>Ancylostomatinae</taxon>
        <taxon>Ancylostoma</taxon>
    </lineage>
</organism>
<sequence length="90" mass="10825">MDLKHLKMTKDVITNCFELEDLTREAYPFEEELSRTRAGELVSQFTEWPEYLRQFTQFTMELAPKESAYEMMKVMAQRCERSKELQYVTV</sequence>
<keyword evidence="2" id="KW-1185">Reference proteome</keyword>